<name>A0A840RQB9_9BURK</name>
<reference evidence="2 3" key="1">
    <citation type="submission" date="2020-08" db="EMBL/GenBank/DDBJ databases">
        <title>Genomic Encyclopedia of Type Strains, Phase IV (KMG-IV): sequencing the most valuable type-strain genomes for metagenomic binning, comparative biology and taxonomic classification.</title>
        <authorList>
            <person name="Goeker M."/>
        </authorList>
    </citation>
    <scope>NUCLEOTIDE SEQUENCE [LARGE SCALE GENOMIC DNA]</scope>
    <source>
        <strain evidence="2 3">DSM 23240</strain>
    </source>
</reference>
<evidence type="ECO:0000256" key="1">
    <source>
        <dbReference type="SAM" id="MobiDB-lite"/>
    </source>
</evidence>
<sequence length="105" mass="11971">MDNDKSGRDSTVRLAPSPVRPAWHRPGAPELRLMMRPPSGAAGKRGRDRFWLNKSRRHRIQHEEDCVEDRLRDGGQPRGGAELRCRISLKVARQVSQKASSMLFK</sequence>
<protein>
    <submittedName>
        <fullName evidence="2">Uncharacterized protein</fullName>
    </submittedName>
</protein>
<comment type="caution">
    <text evidence="2">The sequence shown here is derived from an EMBL/GenBank/DDBJ whole genome shotgun (WGS) entry which is preliminary data.</text>
</comment>
<organism evidence="2 3">
    <name type="scientific">Glaciimonas immobilis</name>
    <dbReference type="NCBI Taxonomy" id="728004"/>
    <lineage>
        <taxon>Bacteria</taxon>
        <taxon>Pseudomonadati</taxon>
        <taxon>Pseudomonadota</taxon>
        <taxon>Betaproteobacteria</taxon>
        <taxon>Burkholderiales</taxon>
        <taxon>Oxalobacteraceae</taxon>
        <taxon>Glaciimonas</taxon>
    </lineage>
</organism>
<keyword evidence="3" id="KW-1185">Reference proteome</keyword>
<proteinExistence type="predicted"/>
<evidence type="ECO:0000313" key="2">
    <source>
        <dbReference type="EMBL" id="MBB5199945.1"/>
    </source>
</evidence>
<dbReference type="EMBL" id="JACHHQ010000003">
    <property type="protein sequence ID" value="MBB5199945.1"/>
    <property type="molecule type" value="Genomic_DNA"/>
</dbReference>
<dbReference type="RefSeq" id="WP_168056292.1">
    <property type="nucleotide sequence ID" value="NZ_JAAOZT010000009.1"/>
</dbReference>
<feature type="region of interest" description="Disordered" evidence="1">
    <location>
        <begin position="1"/>
        <end position="46"/>
    </location>
</feature>
<evidence type="ECO:0000313" key="3">
    <source>
        <dbReference type="Proteomes" id="UP000571084"/>
    </source>
</evidence>
<feature type="compositionally biased region" description="Basic and acidic residues" evidence="1">
    <location>
        <begin position="1"/>
        <end position="11"/>
    </location>
</feature>
<dbReference type="AlphaFoldDB" id="A0A840RQB9"/>
<accession>A0A840RQB9</accession>
<dbReference type="Proteomes" id="UP000571084">
    <property type="component" value="Unassembled WGS sequence"/>
</dbReference>
<gene>
    <name evidence="2" type="ORF">HNR39_001777</name>
</gene>